<gene>
    <name evidence="1" type="ORF">NY151_06705</name>
</gene>
<dbReference type="EMBL" id="CP116614">
    <property type="protein sequence ID" value="WCG02365.1"/>
    <property type="molecule type" value="Genomic_DNA"/>
</dbReference>
<dbReference type="AlphaFoldDB" id="A0AAE9X8U6"/>
<accession>A0AAE9X8U6</accession>
<protein>
    <submittedName>
        <fullName evidence="1">Type I restriction enzyme HsdR N-terminal domain-containing protein</fullName>
    </submittedName>
</protein>
<reference evidence="1" key="1">
    <citation type="submission" date="2023-01" db="EMBL/GenBank/DDBJ databases">
        <title>Phages are important unrecognized players in the ecology of the oral pathogen Porphyromonas gingivalis.</title>
        <authorList>
            <person name="Matrishin C.B."/>
            <person name="Kauffman K.M."/>
        </authorList>
    </citation>
    <scope>NUCLEOTIDE SEQUENCE</scope>
    <source>
        <strain evidence="1">ATCC 49417</strain>
    </source>
</reference>
<name>A0AAE9X8U6_PORGN</name>
<dbReference type="Proteomes" id="UP001179501">
    <property type="component" value="Chromosome"/>
</dbReference>
<organism evidence="1 2">
    <name type="scientific">Porphyromonas gingivalis</name>
    <name type="common">Bacteroides gingivalis</name>
    <dbReference type="NCBI Taxonomy" id="837"/>
    <lineage>
        <taxon>Bacteria</taxon>
        <taxon>Pseudomonadati</taxon>
        <taxon>Bacteroidota</taxon>
        <taxon>Bacteroidia</taxon>
        <taxon>Bacteroidales</taxon>
        <taxon>Porphyromonadaceae</taxon>
        <taxon>Porphyromonas</taxon>
    </lineage>
</organism>
<proteinExistence type="predicted"/>
<evidence type="ECO:0000313" key="1">
    <source>
        <dbReference type="EMBL" id="WCG02365.1"/>
    </source>
</evidence>
<dbReference type="RefSeq" id="WP_004584366.1">
    <property type="nucleotide sequence ID" value="NZ_CP073348.1"/>
</dbReference>
<evidence type="ECO:0000313" key="2">
    <source>
        <dbReference type="Proteomes" id="UP001179501"/>
    </source>
</evidence>
<sequence>MNREMWNLYKEHERGRICIELFSTEGENPLQRMVDIFKYSEKWSGEKANEKNIDDWIFLFWANLYKTGLISESKKLNRESFFRFMEEYEIWDVYQMDGNEIVFYEDSKSLIIPKDKYRAKATLIPIISVFMYYIFDEFKPLLLPRRFDIIQRNCDALGIKIPIIPKTKDYREYMMYYYDLCATWNEFQKENDLSNAELCACIYDFASMLYDNTIHTNLPKPTNVWLTGASGKEDFLFLDSLGKKSSDKEKTIWACNERTRRGDIIIIYCTSPRSYIHSIWRSDTGGFFNPFDYYHCRTTVCDGIRTPQISFNELKKDKFMSQVPIVKKNLQGINGIELSAKEYFELLRIIESKGGHASDYPQLFECIDMNFGEIKLERDVEEKILIPMLERLGYSEKDWTRQLAQKAGRKEKIIPDFVFFPRGEKHFENAPMVIEAKLDMAPVQELQKAYYQALSYARILHSSIMGICDKERLILYRVDKDGTADRRNPIFEDHWLSIYANPDVGAKLNCLIGREKIVHL</sequence>